<evidence type="ECO:0000313" key="2">
    <source>
        <dbReference type="EMBL" id="GJS74575.1"/>
    </source>
</evidence>
<feature type="compositionally biased region" description="Gly residues" evidence="1">
    <location>
        <begin position="61"/>
        <end position="76"/>
    </location>
</feature>
<accession>A0ABQ4YC97</accession>
<reference evidence="2" key="1">
    <citation type="journal article" date="2022" name="Int. J. Mol. Sci.">
        <title>Draft Genome of Tanacetum Coccineum: Genomic Comparison of Closely Related Tanacetum-Family Plants.</title>
        <authorList>
            <person name="Yamashiro T."/>
            <person name="Shiraishi A."/>
            <person name="Nakayama K."/>
            <person name="Satake H."/>
        </authorList>
    </citation>
    <scope>NUCLEOTIDE SEQUENCE</scope>
</reference>
<sequence length="393" mass="42214">MRVTWTRDLWIFDYLWEVVFWSFEDVSCDDSGAEPGEASGLGSVCQEMRQNKETNRRLGGPFRGGEEIGGAKGPGWGRPIMPLPGGSSKRGPGEGSGKGAGGGAGRGGRGEAIQNWVAEDWYWRRIGEKGWDCGKGAGVGKGGGAGGGLVSEKRGGAAGNEGLWESYDCLDGRKGAEWGWVYFDLGGVVPDRNGRDPTNIEGYRVYIVLKDESELVGDGVEGLGRDRYGSVAGGDAGVIGMSGAVGGACCRDFGSCGDSGLGLKYVQVVFIGGAHCYYGLYLGWEMLLQKYILNDFMSLLTHASRAKFLWGIAFATGRKRFTDPKTKLRMKHTKQGNMNGWLIEDEDEPLEHEASGKGVDSDLESTASSKPMLKKTTKADPDYASRNCPYCSK</sequence>
<dbReference type="EMBL" id="BQNB010010240">
    <property type="protein sequence ID" value="GJS74575.1"/>
    <property type="molecule type" value="Genomic_DNA"/>
</dbReference>
<evidence type="ECO:0000313" key="3">
    <source>
        <dbReference type="Proteomes" id="UP001151760"/>
    </source>
</evidence>
<comment type="caution">
    <text evidence="2">The sequence shown here is derived from an EMBL/GenBank/DDBJ whole genome shotgun (WGS) entry which is preliminary data.</text>
</comment>
<name>A0ABQ4YC97_9ASTR</name>
<gene>
    <name evidence="2" type="ORF">Tco_0707416</name>
</gene>
<feature type="compositionally biased region" description="Gly residues" evidence="1">
    <location>
        <begin position="93"/>
        <end position="107"/>
    </location>
</feature>
<organism evidence="2 3">
    <name type="scientific">Tanacetum coccineum</name>
    <dbReference type="NCBI Taxonomy" id="301880"/>
    <lineage>
        <taxon>Eukaryota</taxon>
        <taxon>Viridiplantae</taxon>
        <taxon>Streptophyta</taxon>
        <taxon>Embryophyta</taxon>
        <taxon>Tracheophyta</taxon>
        <taxon>Spermatophyta</taxon>
        <taxon>Magnoliopsida</taxon>
        <taxon>eudicotyledons</taxon>
        <taxon>Gunneridae</taxon>
        <taxon>Pentapetalae</taxon>
        <taxon>asterids</taxon>
        <taxon>campanulids</taxon>
        <taxon>Asterales</taxon>
        <taxon>Asteraceae</taxon>
        <taxon>Asteroideae</taxon>
        <taxon>Anthemideae</taxon>
        <taxon>Anthemidinae</taxon>
        <taxon>Tanacetum</taxon>
    </lineage>
</organism>
<feature type="region of interest" description="Disordered" evidence="1">
    <location>
        <begin position="350"/>
        <end position="393"/>
    </location>
</feature>
<protein>
    <submittedName>
        <fullName evidence="2">Uncharacterized protein</fullName>
    </submittedName>
</protein>
<keyword evidence="3" id="KW-1185">Reference proteome</keyword>
<evidence type="ECO:0000256" key="1">
    <source>
        <dbReference type="SAM" id="MobiDB-lite"/>
    </source>
</evidence>
<feature type="region of interest" description="Disordered" evidence="1">
    <location>
        <begin position="54"/>
        <end position="110"/>
    </location>
</feature>
<dbReference type="Proteomes" id="UP001151760">
    <property type="component" value="Unassembled WGS sequence"/>
</dbReference>
<reference evidence="2" key="2">
    <citation type="submission" date="2022-01" db="EMBL/GenBank/DDBJ databases">
        <authorList>
            <person name="Yamashiro T."/>
            <person name="Shiraishi A."/>
            <person name="Satake H."/>
            <person name="Nakayama K."/>
        </authorList>
    </citation>
    <scope>NUCLEOTIDE SEQUENCE</scope>
</reference>
<proteinExistence type="predicted"/>